<evidence type="ECO:0000313" key="3">
    <source>
        <dbReference type="EMBL" id="KAK7415234.1"/>
    </source>
</evidence>
<proteinExistence type="predicted"/>
<reference evidence="3 4" key="1">
    <citation type="journal article" date="2025" name="Microbiol. Resour. Announc.">
        <title>Draft genome sequences for Neonectria magnoliae and Neonectria punicea, canker pathogens of Liriodendron tulipifera and Acer saccharum in West Virginia.</title>
        <authorList>
            <person name="Petronek H.M."/>
            <person name="Kasson M.T."/>
            <person name="Metheny A.M."/>
            <person name="Stauder C.M."/>
            <person name="Lovett B."/>
            <person name="Lynch S.C."/>
            <person name="Garnas J.R."/>
            <person name="Kasson L.R."/>
            <person name="Stajich J.E."/>
        </authorList>
    </citation>
    <scope>NUCLEOTIDE SEQUENCE [LARGE SCALE GENOMIC DNA]</scope>
    <source>
        <strain evidence="3 4">NRRL 64651</strain>
    </source>
</reference>
<dbReference type="Gene3D" id="2.120.10.80">
    <property type="entry name" value="Kelch-type beta propeller"/>
    <property type="match status" value="1"/>
</dbReference>
<dbReference type="Proteomes" id="UP001498421">
    <property type="component" value="Unassembled WGS sequence"/>
</dbReference>
<gene>
    <name evidence="3" type="ORF">QQZ08_012408</name>
</gene>
<organism evidence="3 4">
    <name type="scientific">Neonectria magnoliae</name>
    <dbReference type="NCBI Taxonomy" id="2732573"/>
    <lineage>
        <taxon>Eukaryota</taxon>
        <taxon>Fungi</taxon>
        <taxon>Dikarya</taxon>
        <taxon>Ascomycota</taxon>
        <taxon>Pezizomycotina</taxon>
        <taxon>Sordariomycetes</taxon>
        <taxon>Hypocreomycetidae</taxon>
        <taxon>Hypocreales</taxon>
        <taxon>Nectriaceae</taxon>
        <taxon>Neonectria</taxon>
    </lineage>
</organism>
<evidence type="ECO:0000256" key="2">
    <source>
        <dbReference type="ARBA" id="ARBA00022737"/>
    </source>
</evidence>
<dbReference type="EMBL" id="JAZAVK010000250">
    <property type="protein sequence ID" value="KAK7415234.1"/>
    <property type="molecule type" value="Genomic_DNA"/>
</dbReference>
<evidence type="ECO:0000256" key="1">
    <source>
        <dbReference type="ARBA" id="ARBA00022441"/>
    </source>
</evidence>
<accession>A0ABR1H2W9</accession>
<dbReference type="InterPro" id="IPR015915">
    <property type="entry name" value="Kelch-typ_b-propeller"/>
</dbReference>
<dbReference type="PANTHER" id="PTHR46093:SF18">
    <property type="entry name" value="FIBRONECTIN TYPE-III DOMAIN-CONTAINING PROTEIN"/>
    <property type="match status" value="1"/>
</dbReference>
<evidence type="ECO:0008006" key="5">
    <source>
        <dbReference type="Google" id="ProtNLM"/>
    </source>
</evidence>
<protein>
    <recommendedName>
        <fullName evidence="5">Galactose oxidase</fullName>
    </recommendedName>
</protein>
<name>A0ABR1H2W9_9HYPO</name>
<dbReference type="SMART" id="SM00612">
    <property type="entry name" value="Kelch"/>
    <property type="match status" value="2"/>
</dbReference>
<dbReference type="Pfam" id="PF01344">
    <property type="entry name" value="Kelch_1"/>
    <property type="match status" value="1"/>
</dbReference>
<dbReference type="InterPro" id="IPR006652">
    <property type="entry name" value="Kelch_1"/>
</dbReference>
<dbReference type="SUPFAM" id="SSF117281">
    <property type="entry name" value="Kelch motif"/>
    <property type="match status" value="1"/>
</dbReference>
<sequence>MGVHDELVYLAGGMTTLDGPYQDAVTTVTAFNTTSEKWQRLIEAAANVPEGRQHAGRVAGTLFTLLEAGARRMPTPRGGLAGTIAGAKLYTFGGETNQQTVTGVFDDVEAFDFKTREWTILKLMTVPRHGSSAVVVGNKIYIPGGGLQQDGLTVVVDGIPHFLNTTNHFDVFTV</sequence>
<keyword evidence="4" id="KW-1185">Reference proteome</keyword>
<comment type="caution">
    <text evidence="3">The sequence shown here is derived from an EMBL/GenBank/DDBJ whole genome shotgun (WGS) entry which is preliminary data.</text>
</comment>
<keyword evidence="1" id="KW-0880">Kelch repeat</keyword>
<dbReference type="PANTHER" id="PTHR46093">
    <property type="entry name" value="ACYL-COA-BINDING DOMAIN-CONTAINING PROTEIN 5"/>
    <property type="match status" value="1"/>
</dbReference>
<evidence type="ECO:0000313" key="4">
    <source>
        <dbReference type="Proteomes" id="UP001498421"/>
    </source>
</evidence>
<keyword evidence="2" id="KW-0677">Repeat</keyword>